<keyword evidence="2" id="KW-1133">Transmembrane helix</keyword>
<feature type="compositionally biased region" description="Acidic residues" evidence="1">
    <location>
        <begin position="336"/>
        <end position="348"/>
    </location>
</feature>
<feature type="domain" description="FHA" evidence="3">
    <location>
        <begin position="42"/>
        <end position="98"/>
    </location>
</feature>
<dbReference type="SMART" id="SM00240">
    <property type="entry name" value="FHA"/>
    <property type="match status" value="1"/>
</dbReference>
<accession>A0AAD2GTM2</accession>
<dbReference type="InterPro" id="IPR000253">
    <property type="entry name" value="FHA_dom"/>
</dbReference>
<feature type="region of interest" description="Disordered" evidence="1">
    <location>
        <begin position="330"/>
        <end position="420"/>
    </location>
</feature>
<organism evidence="4 6">
    <name type="scientific">Mycena citricolor</name>
    <dbReference type="NCBI Taxonomy" id="2018698"/>
    <lineage>
        <taxon>Eukaryota</taxon>
        <taxon>Fungi</taxon>
        <taxon>Dikarya</taxon>
        <taxon>Basidiomycota</taxon>
        <taxon>Agaricomycotina</taxon>
        <taxon>Agaricomycetes</taxon>
        <taxon>Agaricomycetidae</taxon>
        <taxon>Agaricales</taxon>
        <taxon>Marasmiineae</taxon>
        <taxon>Mycenaceae</taxon>
        <taxon>Mycena</taxon>
    </lineage>
</organism>
<evidence type="ECO:0000313" key="4">
    <source>
        <dbReference type="EMBL" id="CAK5263107.1"/>
    </source>
</evidence>
<dbReference type="PROSITE" id="PS50006">
    <property type="entry name" value="FHA_DOMAIN"/>
    <property type="match status" value="1"/>
</dbReference>
<evidence type="ECO:0000313" key="6">
    <source>
        <dbReference type="Proteomes" id="UP001295794"/>
    </source>
</evidence>
<keyword evidence="2" id="KW-0812">Transmembrane</keyword>
<proteinExistence type="predicted"/>
<evidence type="ECO:0000313" key="5">
    <source>
        <dbReference type="EMBL" id="CAK5263216.1"/>
    </source>
</evidence>
<dbReference type="Pfam" id="PF00498">
    <property type="entry name" value="FHA"/>
    <property type="match status" value="1"/>
</dbReference>
<sequence>MASPNPYASPPLASAPFAALHLYPLDDSFVPKRIALGGGQRVKIARPPSTKTASNEHNGFFDSRVLSRQHAEVWEDGGKIFIRDVKSSNGTFINGERLSAEGRESEPFELKSDDILEFGVDIVSEDNTTVLHRKVVARVQCVFGNKPVPGPGAGAGAGANQGTLFNNGQRRGAIPMIHQGLGGMGGSTRVPGRGLTLDHILSRLQAELAKSRDTGHDLHALTGTLNGVEETLNGGPAAATAPAFPDVLPPVRPVPPPKALSVPSLPTQAPPTSEAPAPDVIAELQAQLREQQEAFAVHAESLRALQTVLAEQETMKAEVQALRDYVAADRERNFDDNDEDEDDDDDSDAQSIVTVGPDQDLDTLEEVEEPENEDAEPSGNDFHGRSQTPEPTMEEEDESEVPPQQEQEPEPIKPPGPSIADLTTRLDQLAAQLETALATSSALEAAHAAAQLTIAKLEAKLERLEALPAEPLPIPEPVPPAPVVMPHPDIDELHAELAAVRADLAAERGQRDAWTGGLDERVRLMILAAGKVTQINGEVDGNGWRSLPSPTSSPTHSPRRYKRDSVHSLPDAQFEPPSKQSDTAHELAKKQPKALSRTDFSTAFGVLILGLAAAAVLWRVKPE</sequence>
<gene>
    <name evidence="4" type="ORF">MYCIT1_LOCUS2351</name>
    <name evidence="5" type="ORF">MYCIT1_LOCUS2539</name>
</gene>
<evidence type="ECO:0000256" key="2">
    <source>
        <dbReference type="SAM" id="Phobius"/>
    </source>
</evidence>
<dbReference type="AlphaFoldDB" id="A0AAD2GTM2"/>
<feature type="compositionally biased region" description="Acidic residues" evidence="1">
    <location>
        <begin position="359"/>
        <end position="376"/>
    </location>
</feature>
<dbReference type="InterPro" id="IPR051176">
    <property type="entry name" value="Cent_Immune-Sig_Mod"/>
</dbReference>
<dbReference type="Proteomes" id="UP001295794">
    <property type="component" value="Unassembled WGS sequence"/>
</dbReference>
<keyword evidence="6" id="KW-1185">Reference proteome</keyword>
<dbReference type="PANTHER" id="PTHR15715">
    <property type="entry name" value="CENTROSOMAL PROTEIN OF 170 KDA"/>
    <property type="match status" value="1"/>
</dbReference>
<dbReference type="EMBL" id="CAVNYO010000034">
    <property type="protein sequence ID" value="CAK5263107.1"/>
    <property type="molecule type" value="Genomic_DNA"/>
</dbReference>
<name>A0AAD2GTM2_9AGAR</name>
<comment type="caution">
    <text evidence="4">The sequence shown here is derived from an EMBL/GenBank/DDBJ whole genome shotgun (WGS) entry which is preliminary data.</text>
</comment>
<feature type="region of interest" description="Disordered" evidence="1">
    <location>
        <begin position="540"/>
        <end position="592"/>
    </location>
</feature>
<dbReference type="InterPro" id="IPR008984">
    <property type="entry name" value="SMAD_FHA_dom_sf"/>
</dbReference>
<dbReference type="EMBL" id="CAVNYO010000036">
    <property type="protein sequence ID" value="CAK5263216.1"/>
    <property type="molecule type" value="Genomic_DNA"/>
</dbReference>
<dbReference type="PANTHER" id="PTHR15715:SF37">
    <property type="entry name" value="LD47843P"/>
    <property type="match status" value="1"/>
</dbReference>
<evidence type="ECO:0000256" key="1">
    <source>
        <dbReference type="SAM" id="MobiDB-lite"/>
    </source>
</evidence>
<dbReference type="SUPFAM" id="SSF49879">
    <property type="entry name" value="SMAD/FHA domain"/>
    <property type="match status" value="1"/>
</dbReference>
<reference evidence="4" key="1">
    <citation type="submission" date="2023-11" db="EMBL/GenBank/DDBJ databases">
        <authorList>
            <person name="De Vega J J."/>
            <person name="De Vega J J."/>
        </authorList>
    </citation>
    <scope>NUCLEOTIDE SEQUENCE</scope>
</reference>
<dbReference type="GO" id="GO:0005737">
    <property type="term" value="C:cytoplasm"/>
    <property type="evidence" value="ECO:0007669"/>
    <property type="project" value="TreeGrafter"/>
</dbReference>
<evidence type="ECO:0000259" key="3">
    <source>
        <dbReference type="PROSITE" id="PS50006"/>
    </source>
</evidence>
<feature type="transmembrane region" description="Helical" evidence="2">
    <location>
        <begin position="600"/>
        <end position="620"/>
    </location>
</feature>
<dbReference type="Gene3D" id="2.60.200.20">
    <property type="match status" value="1"/>
</dbReference>
<protein>
    <recommendedName>
        <fullName evidence="3">FHA domain-containing protein</fullName>
    </recommendedName>
</protein>
<keyword evidence="2" id="KW-0472">Membrane</keyword>